<organism evidence="2 3">
    <name type="scientific">Pinctada imbricata</name>
    <name type="common">Atlantic pearl-oyster</name>
    <name type="synonym">Pinctada martensii</name>
    <dbReference type="NCBI Taxonomy" id="66713"/>
    <lineage>
        <taxon>Eukaryota</taxon>
        <taxon>Metazoa</taxon>
        <taxon>Spiralia</taxon>
        <taxon>Lophotrochozoa</taxon>
        <taxon>Mollusca</taxon>
        <taxon>Bivalvia</taxon>
        <taxon>Autobranchia</taxon>
        <taxon>Pteriomorphia</taxon>
        <taxon>Pterioida</taxon>
        <taxon>Pterioidea</taxon>
        <taxon>Pteriidae</taxon>
        <taxon>Pinctada</taxon>
    </lineage>
</organism>
<sequence>MNSSYDFRSWKVPDLSNYLNERGISVSLRRKNEIVRLCELANELQLEVISSTNDFQDMDINRRTVLNGQEKVIVDDISTIIDWATSLSNLPDIDFCDIFLYLMNSCKWDDERLKNYKNDNGTNALLLQTLRTESDESDGDSGLPTLADVVKDSDRPPIEAIKTIFDHHTIRQIEEETRGQSDNPAWFLHRRGRITASLIPSVISFRYTDNNENYLSKQILGTSARISSASLQFGKTHEPIARQLYMNEYVRSHKGVNITQGGLFIDHENPFLGASPDGLVSCKCCGKGLLEIKCSFSHQNKTPIQICEDSHYHVYADENNEMRLKTSSSWYIQIQAQLGVCKRNWCDFLLFTKRGHAVDRILYDDELFLEITQKSRKFFERYIMNSL</sequence>
<gene>
    <name evidence="2" type="ORF">FSP39_013321</name>
</gene>
<accession>A0AA88YLM3</accession>
<evidence type="ECO:0000259" key="1">
    <source>
        <dbReference type="Pfam" id="PF09588"/>
    </source>
</evidence>
<dbReference type="AlphaFoldDB" id="A0AA88YLM3"/>
<protein>
    <recommendedName>
        <fullName evidence="1">YqaJ viral recombinase domain-containing protein</fullName>
    </recommendedName>
</protein>
<dbReference type="PANTHER" id="PTHR47526">
    <property type="entry name" value="ATP-DEPENDENT DNA HELICASE"/>
    <property type="match status" value="1"/>
</dbReference>
<dbReference type="InterPro" id="IPR011604">
    <property type="entry name" value="PDDEXK-like_dom_sf"/>
</dbReference>
<dbReference type="Pfam" id="PF09588">
    <property type="entry name" value="YqaJ"/>
    <property type="match status" value="1"/>
</dbReference>
<evidence type="ECO:0000313" key="2">
    <source>
        <dbReference type="EMBL" id="KAK3107381.1"/>
    </source>
</evidence>
<dbReference type="EMBL" id="VSWD01000002">
    <property type="protein sequence ID" value="KAK3107381.1"/>
    <property type="molecule type" value="Genomic_DNA"/>
</dbReference>
<dbReference type="CDD" id="cd22343">
    <property type="entry name" value="PDDEXK_lambda_exonuclease-like"/>
    <property type="match status" value="1"/>
</dbReference>
<proteinExistence type="predicted"/>
<dbReference type="SUPFAM" id="SSF52980">
    <property type="entry name" value="Restriction endonuclease-like"/>
    <property type="match status" value="1"/>
</dbReference>
<name>A0AA88YLM3_PINIB</name>
<feature type="domain" description="YqaJ viral recombinase" evidence="1">
    <location>
        <begin position="186"/>
        <end position="341"/>
    </location>
</feature>
<comment type="caution">
    <text evidence="2">The sequence shown here is derived from an EMBL/GenBank/DDBJ whole genome shotgun (WGS) entry which is preliminary data.</text>
</comment>
<dbReference type="GO" id="GO:0006281">
    <property type="term" value="P:DNA repair"/>
    <property type="evidence" value="ECO:0007669"/>
    <property type="project" value="UniProtKB-ARBA"/>
</dbReference>
<dbReference type="InterPro" id="IPR011335">
    <property type="entry name" value="Restrct_endonuc-II-like"/>
</dbReference>
<dbReference type="Gene3D" id="3.90.320.10">
    <property type="match status" value="1"/>
</dbReference>
<reference evidence="2" key="1">
    <citation type="submission" date="2019-08" db="EMBL/GenBank/DDBJ databases">
        <title>The improved chromosome-level genome for the pearl oyster Pinctada fucata martensii using PacBio sequencing and Hi-C.</title>
        <authorList>
            <person name="Zheng Z."/>
        </authorList>
    </citation>
    <scope>NUCLEOTIDE SEQUENCE</scope>
    <source>
        <strain evidence="2">ZZ-2019</strain>
        <tissue evidence="2">Adductor muscle</tissue>
    </source>
</reference>
<evidence type="ECO:0000313" key="3">
    <source>
        <dbReference type="Proteomes" id="UP001186944"/>
    </source>
</evidence>
<dbReference type="InterPro" id="IPR019080">
    <property type="entry name" value="YqaJ_viral_recombinase"/>
</dbReference>
<keyword evidence="3" id="KW-1185">Reference proteome</keyword>
<dbReference type="Proteomes" id="UP001186944">
    <property type="component" value="Unassembled WGS sequence"/>
</dbReference>